<dbReference type="SUPFAM" id="SSF53098">
    <property type="entry name" value="Ribonuclease H-like"/>
    <property type="match status" value="1"/>
</dbReference>
<dbReference type="EMBL" id="CAJGYO010000004">
    <property type="protein sequence ID" value="CAD6226136.1"/>
    <property type="molecule type" value="Genomic_DNA"/>
</dbReference>
<dbReference type="GO" id="GO:0046983">
    <property type="term" value="F:protein dimerization activity"/>
    <property type="evidence" value="ECO:0007669"/>
    <property type="project" value="InterPro"/>
</dbReference>
<sequence length="558" mass="60367">MECHSSGKGKVPGSSGEPSSVADTYVVTTGGQMECHSSGKGKVPGSSGEPSSVADTYVVTTGGRRIKLKGPIEDTWSHGTQSGTNGWKCGYCSAGQKSGGKTRLTEHLCAISGNVKSCSHVPPNVKTILLDQVALAKKKKRDVMESRLYIEKALMEHDYRTTLASLDEEAQYEMAMQNSLMDIGSTPKNRASGSGICRTASPSGSSGSPLFHKGSATSIGLSNLDKASSSGSKSSTLGKASSSGSGAAASTRQSLLHSFYQNPSSSKAPFDIDLAHTVALDPSELYRSNLAKKSSSQFVRTMAIKKLAKSTSEWWGSYGGQYPELQRIARRIVSPCVSSSGCERNWSTFALVHTKVRNRLGYDKLEKLVYVHYNLKLCIQQFEADFQNFQEKDPDPCSMMMDLALYDEGNPIMEWLNNSMSESTPILDEYDDSDDDWSTPSNFVIESLHMDDEEIAAFKRKMQLGKKKKRKMQLDEDDECIADDYDTSSEEHGSPVYAESGDSSSNDEGDNDVGDGSGGTTAGTDVPGGSGVNHGEPTPLRPRSTRKRKPIVKSIYDL</sequence>
<reference evidence="3" key="1">
    <citation type="submission" date="2020-10" db="EMBL/GenBank/DDBJ databases">
        <authorList>
            <person name="Han B."/>
            <person name="Lu T."/>
            <person name="Zhao Q."/>
            <person name="Huang X."/>
            <person name="Zhao Y."/>
        </authorList>
    </citation>
    <scope>NUCLEOTIDE SEQUENCE</scope>
</reference>
<feature type="region of interest" description="Disordered" evidence="1">
    <location>
        <begin position="1"/>
        <end position="54"/>
    </location>
</feature>
<name>A0A811NT86_9POAL</name>
<feature type="domain" description="HAT C-terminal dimerisation" evidence="2">
    <location>
        <begin position="312"/>
        <end position="375"/>
    </location>
</feature>
<keyword evidence="4" id="KW-1185">Reference proteome</keyword>
<organism evidence="3 4">
    <name type="scientific">Miscanthus lutarioriparius</name>
    <dbReference type="NCBI Taxonomy" id="422564"/>
    <lineage>
        <taxon>Eukaryota</taxon>
        <taxon>Viridiplantae</taxon>
        <taxon>Streptophyta</taxon>
        <taxon>Embryophyta</taxon>
        <taxon>Tracheophyta</taxon>
        <taxon>Spermatophyta</taxon>
        <taxon>Magnoliopsida</taxon>
        <taxon>Liliopsida</taxon>
        <taxon>Poales</taxon>
        <taxon>Poaceae</taxon>
        <taxon>PACMAD clade</taxon>
        <taxon>Panicoideae</taxon>
        <taxon>Andropogonodae</taxon>
        <taxon>Andropogoneae</taxon>
        <taxon>Saccharinae</taxon>
        <taxon>Miscanthus</taxon>
    </lineage>
</organism>
<dbReference type="InterPro" id="IPR012337">
    <property type="entry name" value="RNaseH-like_sf"/>
</dbReference>
<dbReference type="Pfam" id="PF05699">
    <property type="entry name" value="Dimer_Tnp_hAT"/>
    <property type="match status" value="1"/>
</dbReference>
<feature type="compositionally biased region" description="Low complexity" evidence="1">
    <location>
        <begin position="1"/>
        <end position="21"/>
    </location>
</feature>
<feature type="compositionally biased region" description="Gly residues" evidence="1">
    <location>
        <begin position="515"/>
        <end position="532"/>
    </location>
</feature>
<protein>
    <recommendedName>
        <fullName evidence="2">HAT C-terminal dimerisation domain-containing protein</fullName>
    </recommendedName>
</protein>
<feature type="region of interest" description="Disordered" evidence="1">
    <location>
        <begin position="484"/>
        <end position="558"/>
    </location>
</feature>
<comment type="caution">
    <text evidence="3">The sequence shown here is derived from an EMBL/GenBank/DDBJ whole genome shotgun (WGS) entry which is preliminary data.</text>
</comment>
<dbReference type="OrthoDB" id="695427at2759"/>
<evidence type="ECO:0000256" key="1">
    <source>
        <dbReference type="SAM" id="MobiDB-lite"/>
    </source>
</evidence>
<gene>
    <name evidence="3" type="ORF">NCGR_LOCUS18008</name>
</gene>
<dbReference type="PANTHER" id="PTHR46951:SF2">
    <property type="entry name" value="BED-TYPE DOMAIN-CONTAINING PROTEIN"/>
    <property type="match status" value="1"/>
</dbReference>
<evidence type="ECO:0000313" key="3">
    <source>
        <dbReference type="EMBL" id="CAD6226136.1"/>
    </source>
</evidence>
<dbReference type="PANTHER" id="PTHR46951">
    <property type="entry name" value="BED-TYPE DOMAIN-CONTAINING PROTEIN"/>
    <property type="match status" value="1"/>
</dbReference>
<evidence type="ECO:0000313" key="4">
    <source>
        <dbReference type="Proteomes" id="UP000604825"/>
    </source>
</evidence>
<evidence type="ECO:0000259" key="2">
    <source>
        <dbReference type="Pfam" id="PF05699"/>
    </source>
</evidence>
<dbReference type="InterPro" id="IPR008906">
    <property type="entry name" value="HATC_C_dom"/>
</dbReference>
<proteinExistence type="predicted"/>
<dbReference type="Proteomes" id="UP000604825">
    <property type="component" value="Unassembled WGS sequence"/>
</dbReference>
<accession>A0A811NT86</accession>
<feature type="region of interest" description="Disordered" evidence="1">
    <location>
        <begin position="183"/>
        <end position="212"/>
    </location>
</feature>
<feature type="compositionally biased region" description="Low complexity" evidence="1">
    <location>
        <begin position="38"/>
        <end position="53"/>
    </location>
</feature>
<dbReference type="AlphaFoldDB" id="A0A811NT86"/>
<feature type="compositionally biased region" description="Polar residues" evidence="1">
    <location>
        <begin position="183"/>
        <end position="192"/>
    </location>
</feature>